<gene>
    <name evidence="2" type="ORF">BSTOLATCC_MIC56969</name>
</gene>
<proteinExistence type="predicted"/>
<evidence type="ECO:0000259" key="1">
    <source>
        <dbReference type="Pfam" id="PF00171"/>
    </source>
</evidence>
<evidence type="ECO:0000313" key="2">
    <source>
        <dbReference type="EMBL" id="CAG9332677.1"/>
    </source>
</evidence>
<dbReference type="Pfam" id="PF00171">
    <property type="entry name" value="Aldedh"/>
    <property type="match status" value="1"/>
</dbReference>
<feature type="domain" description="Aldehyde dehydrogenase" evidence="1">
    <location>
        <begin position="23"/>
        <end position="250"/>
    </location>
</feature>
<dbReference type="InterPro" id="IPR016161">
    <property type="entry name" value="Ald_DH/histidinol_DH"/>
</dbReference>
<sequence length="254" mass="27839">MLRKLHRNFAFHLQTSLLINNKFVNSTNRATFPAFNPTTEERIADVQLAGDNDVADAVSAARSAFDRGPWRFMSGRDRGKLLIKLADLIEKHAKDLAHVETIDNGKPIHNVMNIDIPLSVDTYRYYAGLANNIKGNTIPIHGNYACYTRKEPVGAVAQIIPWNFPILMQAWKLSHALAAGCTVILKPAEQTPLTALLIGELIVEAGFPPGVVNILTGFGETGESLVLHPDVDKIVFTGSTEIGHKIIKISEIPA</sequence>
<dbReference type="PANTHER" id="PTHR11699">
    <property type="entry name" value="ALDEHYDE DEHYDROGENASE-RELATED"/>
    <property type="match status" value="1"/>
</dbReference>
<comment type="caution">
    <text evidence="2">The sequence shown here is derived from an EMBL/GenBank/DDBJ whole genome shotgun (WGS) entry which is preliminary data.</text>
</comment>
<protein>
    <recommendedName>
        <fullName evidence="1">Aldehyde dehydrogenase domain-containing protein</fullName>
    </recommendedName>
</protein>
<dbReference type="InterPro" id="IPR016162">
    <property type="entry name" value="Ald_DH_N"/>
</dbReference>
<accession>A0AAU9K668</accession>
<dbReference type="Gene3D" id="3.40.605.10">
    <property type="entry name" value="Aldehyde Dehydrogenase, Chain A, domain 1"/>
    <property type="match status" value="1"/>
</dbReference>
<dbReference type="GO" id="GO:0016491">
    <property type="term" value="F:oxidoreductase activity"/>
    <property type="evidence" value="ECO:0007669"/>
    <property type="project" value="InterPro"/>
</dbReference>
<dbReference type="Proteomes" id="UP001162131">
    <property type="component" value="Unassembled WGS sequence"/>
</dbReference>
<reference evidence="2" key="1">
    <citation type="submission" date="2021-09" db="EMBL/GenBank/DDBJ databases">
        <authorList>
            <consortium name="AG Swart"/>
            <person name="Singh M."/>
            <person name="Singh A."/>
            <person name="Seah K."/>
            <person name="Emmerich C."/>
        </authorList>
    </citation>
    <scope>NUCLEOTIDE SEQUENCE</scope>
    <source>
        <strain evidence="2">ATCC30299</strain>
    </source>
</reference>
<dbReference type="AlphaFoldDB" id="A0AAU9K668"/>
<evidence type="ECO:0000313" key="3">
    <source>
        <dbReference type="Proteomes" id="UP001162131"/>
    </source>
</evidence>
<dbReference type="InterPro" id="IPR015590">
    <property type="entry name" value="Aldehyde_DH_dom"/>
</dbReference>
<dbReference type="EMBL" id="CAJZBQ010000055">
    <property type="protein sequence ID" value="CAG9332677.1"/>
    <property type="molecule type" value="Genomic_DNA"/>
</dbReference>
<name>A0AAU9K668_9CILI</name>
<organism evidence="2 3">
    <name type="scientific">Blepharisma stoltei</name>
    <dbReference type="NCBI Taxonomy" id="1481888"/>
    <lineage>
        <taxon>Eukaryota</taxon>
        <taxon>Sar</taxon>
        <taxon>Alveolata</taxon>
        <taxon>Ciliophora</taxon>
        <taxon>Postciliodesmatophora</taxon>
        <taxon>Heterotrichea</taxon>
        <taxon>Heterotrichida</taxon>
        <taxon>Blepharismidae</taxon>
        <taxon>Blepharisma</taxon>
    </lineage>
</organism>
<dbReference type="FunFam" id="3.40.605.10:FF:000050">
    <property type="entry name" value="Aldehyde dehydrogenase, mitochondrial"/>
    <property type="match status" value="1"/>
</dbReference>
<keyword evidence="3" id="KW-1185">Reference proteome</keyword>
<dbReference type="SUPFAM" id="SSF53720">
    <property type="entry name" value="ALDH-like"/>
    <property type="match status" value="1"/>
</dbReference>